<gene>
    <name evidence="1" type="ORF">CK510_12995</name>
</gene>
<dbReference type="RefSeq" id="WP_095722107.1">
    <property type="nucleotide sequence ID" value="NZ_NTFS01000125.1"/>
</dbReference>
<comment type="caution">
    <text evidence="1">The sequence shown here is derived from an EMBL/GenBank/DDBJ whole genome shotgun (WGS) entry which is preliminary data.</text>
</comment>
<evidence type="ECO:0000313" key="2">
    <source>
        <dbReference type="Proteomes" id="UP000218238"/>
    </source>
</evidence>
<keyword evidence="2" id="KW-1185">Reference proteome</keyword>
<dbReference type="Proteomes" id="UP000218238">
    <property type="component" value="Unassembled WGS sequence"/>
</dbReference>
<dbReference type="AlphaFoldDB" id="A0A2A2TII9"/>
<reference evidence="1 2" key="1">
    <citation type="submission" date="2017-08" db="EMBL/GenBank/DDBJ databases">
        <title>Draft genome sequence of filamentous cyanobacterium Calothrix elsteri CCALA 953.</title>
        <authorList>
            <person name="Gagunashvili A.N."/>
            <person name="Elster J."/>
            <person name="Andresson O.S."/>
        </authorList>
    </citation>
    <scope>NUCLEOTIDE SEQUENCE [LARGE SCALE GENOMIC DNA]</scope>
    <source>
        <strain evidence="1 2">CCALA 953</strain>
    </source>
</reference>
<dbReference type="EMBL" id="NTFS01000125">
    <property type="protein sequence ID" value="PAX53976.1"/>
    <property type="molecule type" value="Genomic_DNA"/>
</dbReference>
<name>A0A2A2TII9_9CYAN</name>
<organism evidence="1 2">
    <name type="scientific">Brunnivagina elsteri CCALA 953</name>
    <dbReference type="NCBI Taxonomy" id="987040"/>
    <lineage>
        <taxon>Bacteria</taxon>
        <taxon>Bacillati</taxon>
        <taxon>Cyanobacteriota</taxon>
        <taxon>Cyanophyceae</taxon>
        <taxon>Nostocales</taxon>
        <taxon>Calotrichaceae</taxon>
        <taxon>Brunnivagina</taxon>
    </lineage>
</organism>
<proteinExistence type="predicted"/>
<sequence>MNSRLERLQKTVLNKLAQQGGELDVSCLYFELDRNDRVLLKKALHCLEVDNYVNVNFGQVTQKFVG</sequence>
<evidence type="ECO:0000313" key="1">
    <source>
        <dbReference type="EMBL" id="PAX53976.1"/>
    </source>
</evidence>
<protein>
    <submittedName>
        <fullName evidence="1">Uncharacterized protein</fullName>
    </submittedName>
</protein>
<accession>A0A2A2TII9</accession>